<name>A0ABT8KXA7_9BACT</name>
<keyword evidence="2" id="KW-0378">Hydrolase</keyword>
<evidence type="ECO:0000313" key="2">
    <source>
        <dbReference type="EMBL" id="MDN5205405.1"/>
    </source>
</evidence>
<dbReference type="GO" id="GO:0016787">
    <property type="term" value="F:hydrolase activity"/>
    <property type="evidence" value="ECO:0007669"/>
    <property type="project" value="UniProtKB-KW"/>
</dbReference>
<dbReference type="Pfam" id="PF13472">
    <property type="entry name" value="Lipase_GDSL_2"/>
    <property type="match status" value="1"/>
</dbReference>
<evidence type="ECO:0000259" key="1">
    <source>
        <dbReference type="Pfam" id="PF13472"/>
    </source>
</evidence>
<sequence length="355" mass="41365">MKDNKKKTLSKRKRYFFSFLTMLFVLIIAGVIGEIMVRIINPQPYLYPRWDFSEQYGSLLFPNTTMTHKRPGNWTYKYHVNHYRYRGEPVPISNTYDKTNIIVLGDSYTFGNGVQNGEEFAAVMGNNLKETHNVINLGVGGWGITQQIRRFYEFGQLYKPEIVVLQFCSNDLKDNFKNRVTLIENGKFKFVNSNNSSNSLKKYVAGSIIQKSQIYNLLRNSIYRMVDQREVEKELKKMSDQQKDNKAAMTYENLHGELLELFAKDLNEKGIRLMMISVNNHLEEQTTLLKSKVDELESKNYMEYHNVEPWFKDVNDFGSPEGHIWGKKGHEIIGKNLATLIKQQDSTSLKSEKDF</sequence>
<reference evidence="2" key="1">
    <citation type="submission" date="2023-06" db="EMBL/GenBank/DDBJ databases">
        <title>Genomic of Parafulvivirga corallium.</title>
        <authorList>
            <person name="Wang G."/>
        </authorList>
    </citation>
    <scope>NUCLEOTIDE SEQUENCE</scope>
    <source>
        <strain evidence="2">BMA10</strain>
    </source>
</reference>
<dbReference type="EMBL" id="JAUJEA010000018">
    <property type="protein sequence ID" value="MDN5205405.1"/>
    <property type="molecule type" value="Genomic_DNA"/>
</dbReference>
<dbReference type="Proteomes" id="UP001172082">
    <property type="component" value="Unassembled WGS sequence"/>
</dbReference>
<dbReference type="SUPFAM" id="SSF52266">
    <property type="entry name" value="SGNH hydrolase"/>
    <property type="match status" value="1"/>
</dbReference>
<gene>
    <name evidence="2" type="ORF">QQ008_28730</name>
</gene>
<evidence type="ECO:0000313" key="3">
    <source>
        <dbReference type="Proteomes" id="UP001172082"/>
    </source>
</evidence>
<keyword evidence="3" id="KW-1185">Reference proteome</keyword>
<dbReference type="InterPro" id="IPR013830">
    <property type="entry name" value="SGNH_hydro"/>
</dbReference>
<dbReference type="Gene3D" id="3.40.50.1110">
    <property type="entry name" value="SGNH hydrolase"/>
    <property type="match status" value="1"/>
</dbReference>
<feature type="domain" description="SGNH hydrolase-type esterase" evidence="1">
    <location>
        <begin position="103"/>
        <end position="181"/>
    </location>
</feature>
<dbReference type="RefSeq" id="WP_346755426.1">
    <property type="nucleotide sequence ID" value="NZ_JAUJEA010000018.1"/>
</dbReference>
<dbReference type="InterPro" id="IPR036514">
    <property type="entry name" value="SGNH_hydro_sf"/>
</dbReference>
<dbReference type="CDD" id="cd00229">
    <property type="entry name" value="SGNH_hydrolase"/>
    <property type="match status" value="1"/>
</dbReference>
<protein>
    <submittedName>
        <fullName evidence="2">SGNH/GDSL hydrolase family protein</fullName>
    </submittedName>
</protein>
<proteinExistence type="predicted"/>
<comment type="caution">
    <text evidence="2">The sequence shown here is derived from an EMBL/GenBank/DDBJ whole genome shotgun (WGS) entry which is preliminary data.</text>
</comment>
<organism evidence="2 3">
    <name type="scientific">Splendidivirga corallicola</name>
    <dbReference type="NCBI Taxonomy" id="3051826"/>
    <lineage>
        <taxon>Bacteria</taxon>
        <taxon>Pseudomonadati</taxon>
        <taxon>Bacteroidota</taxon>
        <taxon>Cytophagia</taxon>
        <taxon>Cytophagales</taxon>
        <taxon>Splendidivirgaceae</taxon>
        <taxon>Splendidivirga</taxon>
    </lineage>
</organism>
<accession>A0ABT8KXA7</accession>